<dbReference type="EMBL" id="OMOR01000001">
    <property type="protein sequence ID" value="SPH22275.1"/>
    <property type="molecule type" value="Genomic_DNA"/>
</dbReference>
<reference evidence="4 5" key="1">
    <citation type="submission" date="2018-03" db="EMBL/GenBank/DDBJ databases">
        <authorList>
            <person name="Keele B.F."/>
        </authorList>
    </citation>
    <scope>NUCLEOTIDE SEQUENCE [LARGE SCALE GENOMIC DNA]</scope>
    <source>
        <strain evidence="4 5">CECT 8599</strain>
    </source>
</reference>
<keyword evidence="1 2" id="KW-0732">Signal</keyword>
<protein>
    <submittedName>
        <fullName evidence="4">Outer membrane protein PagN</fullName>
    </submittedName>
</protein>
<evidence type="ECO:0000313" key="5">
    <source>
        <dbReference type="Proteomes" id="UP000244880"/>
    </source>
</evidence>
<feature type="chain" id="PRO_5015308377" evidence="2">
    <location>
        <begin position="22"/>
        <end position="225"/>
    </location>
</feature>
<dbReference type="Proteomes" id="UP000244880">
    <property type="component" value="Unassembled WGS sequence"/>
</dbReference>
<feature type="domain" description="Outer membrane protein beta-barrel" evidence="3">
    <location>
        <begin position="8"/>
        <end position="225"/>
    </location>
</feature>
<evidence type="ECO:0000256" key="2">
    <source>
        <dbReference type="SAM" id="SignalP"/>
    </source>
</evidence>
<organism evidence="4 5">
    <name type="scientific">Ascidiaceihabitans donghaensis</name>
    <dbReference type="NCBI Taxonomy" id="1510460"/>
    <lineage>
        <taxon>Bacteria</taxon>
        <taxon>Pseudomonadati</taxon>
        <taxon>Pseudomonadota</taxon>
        <taxon>Alphaproteobacteria</taxon>
        <taxon>Rhodobacterales</taxon>
        <taxon>Paracoccaceae</taxon>
        <taxon>Ascidiaceihabitans</taxon>
    </lineage>
</organism>
<dbReference type="InterPro" id="IPR027385">
    <property type="entry name" value="Beta-barrel_OMP"/>
</dbReference>
<accession>A0A2R8BGY6</accession>
<dbReference type="AlphaFoldDB" id="A0A2R8BGY6"/>
<dbReference type="InterPro" id="IPR011250">
    <property type="entry name" value="OMP/PagP_B-barrel"/>
</dbReference>
<keyword evidence="5" id="KW-1185">Reference proteome</keyword>
<name>A0A2R8BGY6_9RHOB</name>
<sequence length="225" mass="23091">MKQIAILGALATVALTTPAFAQDLYGFAYGGSAASADLNYGGTIGGAPNSVNNDLEGGYGLGVGVGKTFQAWSTDKIGLRGELELSFSDRDADQIQFSGNGPAAEVNVAGGIRTTALFANVIADFKTQGALTPFAGGGLGIAHINQDLVYGPGVRIQDSDTRLAAQAIVGVSYAASDRITLTADARYRRVFGVSSTRLSPAGTSTGTVRGDLESTSLNIGVRFNF</sequence>
<dbReference type="SUPFAM" id="SSF56925">
    <property type="entry name" value="OMPA-like"/>
    <property type="match status" value="1"/>
</dbReference>
<gene>
    <name evidence="4" type="primary">pagN</name>
    <name evidence="4" type="ORF">ASD8599_03018</name>
</gene>
<dbReference type="Pfam" id="PF13505">
    <property type="entry name" value="OMP_b-brl"/>
    <property type="match status" value="1"/>
</dbReference>
<evidence type="ECO:0000313" key="4">
    <source>
        <dbReference type="EMBL" id="SPH22275.1"/>
    </source>
</evidence>
<evidence type="ECO:0000256" key="1">
    <source>
        <dbReference type="ARBA" id="ARBA00022729"/>
    </source>
</evidence>
<feature type="signal peptide" evidence="2">
    <location>
        <begin position="1"/>
        <end position="21"/>
    </location>
</feature>
<dbReference type="Gene3D" id="2.40.160.20">
    <property type="match status" value="1"/>
</dbReference>
<evidence type="ECO:0000259" key="3">
    <source>
        <dbReference type="Pfam" id="PF13505"/>
    </source>
</evidence>
<proteinExistence type="predicted"/>
<dbReference type="RefSeq" id="WP_181364502.1">
    <property type="nucleotide sequence ID" value="NZ_OMOR01000001.1"/>
</dbReference>